<sequence>MWRSILLLVTVSLTTISALVSPTFETIQNAQVLNSKTGEPCSILPGGVDGKSSKSLVVLLPQLGEFDSSEFCEQLVAVQDDLTKAGIRLSVVGIGNQQCASAFSQFSGLPMEQLFVDPDASLHQQLKLNKGPDWDLPEGVSDGFLKFALNQLPGGAPTDESNNLRPAARAWLNYLAMCAGIGAPGTLPEILRGYFGDFSAPERFAEDDVVTAGFVTIGPGVGPVKLGPLKYSQWWQDERGYQRPVELATVRLKNMVEVLTKWDTYVSNSATIDQRGATYLLDNESGEVLYEYKHRGVLTYSETMPRPLTFLAPYIGEDIAKNPLGLLDYSDAKKQNSKGRGILKPAGKFMSLLGPLFALENKLQAKALGADGADLEAAKQEIQSTITENKVTVYTYGLSPFSSQTMALLKDAGCTSTNDVKQIEVGPEWFLLGKEASTTRAALLELTGQSSLPHVFINGQHIGGIFSGNPGLAALQETGKLQDMLRGDKKVLAEES</sequence>
<evidence type="ECO:0000313" key="4">
    <source>
        <dbReference type="Proteomes" id="UP001295423"/>
    </source>
</evidence>
<feature type="chain" id="PRO_5042019383" description="Glutaredoxin domain-containing protein" evidence="1">
    <location>
        <begin position="19"/>
        <end position="496"/>
    </location>
</feature>
<dbReference type="InterPro" id="IPR036249">
    <property type="entry name" value="Thioredoxin-like_sf"/>
</dbReference>
<keyword evidence="1" id="KW-0732">Signal</keyword>
<dbReference type="GO" id="GO:0015038">
    <property type="term" value="F:glutathione disulfide oxidoreductase activity"/>
    <property type="evidence" value="ECO:0007669"/>
    <property type="project" value="TreeGrafter"/>
</dbReference>
<dbReference type="Pfam" id="PF13911">
    <property type="entry name" value="AhpC-TSA_2"/>
    <property type="match status" value="1"/>
</dbReference>
<gene>
    <name evidence="3" type="ORF">CYCCA115_LOCUS10479</name>
</gene>
<dbReference type="InterPro" id="IPR032801">
    <property type="entry name" value="PXL2A/B/C"/>
</dbReference>
<protein>
    <recommendedName>
        <fullName evidence="2">Glutaredoxin domain-containing protein</fullName>
    </recommendedName>
</protein>
<accession>A0AAD2CVE4</accession>
<dbReference type="Pfam" id="PF00462">
    <property type="entry name" value="Glutaredoxin"/>
    <property type="match status" value="1"/>
</dbReference>
<feature type="signal peptide" evidence="1">
    <location>
        <begin position="1"/>
        <end position="18"/>
    </location>
</feature>
<dbReference type="EMBL" id="CAKOGP040001668">
    <property type="protein sequence ID" value="CAJ1946338.1"/>
    <property type="molecule type" value="Genomic_DNA"/>
</dbReference>
<evidence type="ECO:0000256" key="1">
    <source>
        <dbReference type="SAM" id="SignalP"/>
    </source>
</evidence>
<keyword evidence="4" id="KW-1185">Reference proteome</keyword>
<comment type="caution">
    <text evidence="3">The sequence shown here is derived from an EMBL/GenBank/DDBJ whole genome shotgun (WGS) entry which is preliminary data.</text>
</comment>
<feature type="domain" description="Glutaredoxin" evidence="2">
    <location>
        <begin position="391"/>
        <end position="462"/>
    </location>
</feature>
<evidence type="ECO:0000259" key="2">
    <source>
        <dbReference type="Pfam" id="PF00462"/>
    </source>
</evidence>
<dbReference type="InterPro" id="IPR002109">
    <property type="entry name" value="Glutaredoxin"/>
</dbReference>
<reference evidence="3" key="1">
    <citation type="submission" date="2023-08" db="EMBL/GenBank/DDBJ databases">
        <authorList>
            <person name="Audoor S."/>
            <person name="Bilcke G."/>
        </authorList>
    </citation>
    <scope>NUCLEOTIDE SEQUENCE</scope>
</reference>
<dbReference type="GO" id="GO:0034599">
    <property type="term" value="P:cellular response to oxidative stress"/>
    <property type="evidence" value="ECO:0007669"/>
    <property type="project" value="TreeGrafter"/>
</dbReference>
<dbReference type="GO" id="GO:0005737">
    <property type="term" value="C:cytoplasm"/>
    <property type="evidence" value="ECO:0007669"/>
    <property type="project" value="TreeGrafter"/>
</dbReference>
<dbReference type="PANTHER" id="PTHR45694:SF18">
    <property type="entry name" value="GLUTAREDOXIN-1-RELATED"/>
    <property type="match status" value="1"/>
</dbReference>
<dbReference type="PROSITE" id="PS51354">
    <property type="entry name" value="GLUTAREDOXIN_2"/>
    <property type="match status" value="1"/>
</dbReference>
<dbReference type="AlphaFoldDB" id="A0AAD2CVE4"/>
<organism evidence="3 4">
    <name type="scientific">Cylindrotheca closterium</name>
    <dbReference type="NCBI Taxonomy" id="2856"/>
    <lineage>
        <taxon>Eukaryota</taxon>
        <taxon>Sar</taxon>
        <taxon>Stramenopiles</taxon>
        <taxon>Ochrophyta</taxon>
        <taxon>Bacillariophyta</taxon>
        <taxon>Bacillariophyceae</taxon>
        <taxon>Bacillariophycidae</taxon>
        <taxon>Bacillariales</taxon>
        <taxon>Bacillariaceae</taxon>
        <taxon>Cylindrotheca</taxon>
    </lineage>
</organism>
<dbReference type="PANTHER" id="PTHR45694">
    <property type="entry name" value="GLUTAREDOXIN 2"/>
    <property type="match status" value="1"/>
</dbReference>
<dbReference type="Proteomes" id="UP001295423">
    <property type="component" value="Unassembled WGS sequence"/>
</dbReference>
<proteinExistence type="predicted"/>
<dbReference type="Gene3D" id="3.40.30.10">
    <property type="entry name" value="Glutaredoxin"/>
    <property type="match status" value="1"/>
</dbReference>
<name>A0AAD2CVE4_9STRA</name>
<evidence type="ECO:0000313" key="3">
    <source>
        <dbReference type="EMBL" id="CAJ1946338.1"/>
    </source>
</evidence>
<dbReference type="SUPFAM" id="SSF52833">
    <property type="entry name" value="Thioredoxin-like"/>
    <property type="match status" value="1"/>
</dbReference>